<dbReference type="PROSITE" id="PS51186">
    <property type="entry name" value="GNAT"/>
    <property type="match status" value="1"/>
</dbReference>
<accession>A0A1H5KQN4</accession>
<dbReference type="Proteomes" id="UP000199129">
    <property type="component" value="Unassembled WGS sequence"/>
</dbReference>
<keyword evidence="2" id="KW-0808">Transferase</keyword>
<feature type="domain" description="N-acetyltransferase" evidence="1">
    <location>
        <begin position="1"/>
        <end position="162"/>
    </location>
</feature>
<dbReference type="InterPro" id="IPR016181">
    <property type="entry name" value="Acyl_CoA_acyltransferase"/>
</dbReference>
<gene>
    <name evidence="2" type="ORF">SAMN04490198_2305</name>
</gene>
<sequence length="164" mass="18212">MRMNQVDVKGPRECSDREREEFLKLVVQGGEVATQGLPNRIMTAETLGFLRVDNRLVGIAAVKNPSDRYRNKISDHSGFSLPEQTFLYELGWVFIAPAARGNKYSFHLAKAVITTVAGAGIFATSRSDNVAMHRVLAELGFQASGTAYKSKHGEYELRLFTKTT</sequence>
<dbReference type="AlphaFoldDB" id="A0A1H5KQN4"/>
<reference evidence="2 3" key="1">
    <citation type="submission" date="2016-10" db="EMBL/GenBank/DDBJ databases">
        <authorList>
            <person name="de Groot N.N."/>
        </authorList>
    </citation>
    <scope>NUCLEOTIDE SEQUENCE [LARGE SCALE GENOMIC DNA]</scope>
    <source>
        <strain evidence="2 3">BS3265</strain>
    </source>
</reference>
<protein>
    <submittedName>
        <fullName evidence="2">Acetyltransferase (GNAT) family protein</fullName>
    </submittedName>
</protein>
<dbReference type="EMBL" id="FNUA01000002">
    <property type="protein sequence ID" value="SEE66268.1"/>
    <property type="molecule type" value="Genomic_DNA"/>
</dbReference>
<proteinExistence type="predicted"/>
<dbReference type="Pfam" id="PF00583">
    <property type="entry name" value="Acetyltransf_1"/>
    <property type="match status" value="1"/>
</dbReference>
<dbReference type="Gene3D" id="3.40.630.30">
    <property type="match status" value="1"/>
</dbReference>
<dbReference type="InterPro" id="IPR000182">
    <property type="entry name" value="GNAT_dom"/>
</dbReference>
<dbReference type="SUPFAM" id="SSF55729">
    <property type="entry name" value="Acyl-CoA N-acyltransferases (Nat)"/>
    <property type="match status" value="1"/>
</dbReference>
<name>A0A1H5KQN4_9PSED</name>
<evidence type="ECO:0000313" key="3">
    <source>
        <dbReference type="Proteomes" id="UP000199129"/>
    </source>
</evidence>
<evidence type="ECO:0000259" key="1">
    <source>
        <dbReference type="PROSITE" id="PS51186"/>
    </source>
</evidence>
<dbReference type="GO" id="GO:0016747">
    <property type="term" value="F:acyltransferase activity, transferring groups other than amino-acyl groups"/>
    <property type="evidence" value="ECO:0007669"/>
    <property type="project" value="InterPro"/>
</dbReference>
<organism evidence="2 3">
    <name type="scientific">Pseudomonas palleroniana</name>
    <dbReference type="NCBI Taxonomy" id="191390"/>
    <lineage>
        <taxon>Bacteria</taxon>
        <taxon>Pseudomonadati</taxon>
        <taxon>Pseudomonadota</taxon>
        <taxon>Gammaproteobacteria</taxon>
        <taxon>Pseudomonadales</taxon>
        <taxon>Pseudomonadaceae</taxon>
        <taxon>Pseudomonas</taxon>
    </lineage>
</organism>
<evidence type="ECO:0000313" key="2">
    <source>
        <dbReference type="EMBL" id="SEE66268.1"/>
    </source>
</evidence>